<evidence type="ECO:0000313" key="3">
    <source>
        <dbReference type="EMBL" id="KAJ8486785.1"/>
    </source>
</evidence>
<keyword evidence="4" id="KW-1185">Reference proteome</keyword>
<accession>A0AAD7TVQ1</accession>
<keyword evidence="2" id="KW-1133">Transmembrane helix</keyword>
<dbReference type="PANTHER" id="PTHR31064">
    <property type="entry name" value="POTASSIUM TRANSPORT PROTEIN DDB_G0292412-RELATED"/>
    <property type="match status" value="1"/>
</dbReference>
<dbReference type="Proteomes" id="UP001215151">
    <property type="component" value="Unassembled WGS sequence"/>
</dbReference>
<organism evidence="3 4">
    <name type="scientific">Trametes cubensis</name>
    <dbReference type="NCBI Taxonomy" id="1111947"/>
    <lineage>
        <taxon>Eukaryota</taxon>
        <taxon>Fungi</taxon>
        <taxon>Dikarya</taxon>
        <taxon>Basidiomycota</taxon>
        <taxon>Agaricomycotina</taxon>
        <taxon>Agaricomycetes</taxon>
        <taxon>Polyporales</taxon>
        <taxon>Polyporaceae</taxon>
        <taxon>Trametes</taxon>
    </lineage>
</organism>
<evidence type="ECO:0000313" key="4">
    <source>
        <dbReference type="Proteomes" id="UP001215151"/>
    </source>
</evidence>
<dbReference type="GO" id="GO:0140107">
    <property type="term" value="F:high-affinity potassium ion transmembrane transporter activity"/>
    <property type="evidence" value="ECO:0007669"/>
    <property type="project" value="TreeGrafter"/>
</dbReference>
<feature type="compositionally biased region" description="Polar residues" evidence="1">
    <location>
        <begin position="268"/>
        <end position="278"/>
    </location>
</feature>
<dbReference type="GO" id="GO:0030007">
    <property type="term" value="P:intracellular potassium ion homeostasis"/>
    <property type="evidence" value="ECO:0007669"/>
    <property type="project" value="TreeGrafter"/>
</dbReference>
<dbReference type="PANTHER" id="PTHR31064:SF30">
    <property type="entry name" value="HIGH-AFFINITY POTASSIUM TRANSPORT PROTEIN-RELATED"/>
    <property type="match status" value="1"/>
</dbReference>
<feature type="transmembrane region" description="Helical" evidence="2">
    <location>
        <begin position="87"/>
        <end position="108"/>
    </location>
</feature>
<reference evidence="3" key="1">
    <citation type="submission" date="2022-11" db="EMBL/GenBank/DDBJ databases">
        <title>Genome Sequence of Cubamyces cubensis.</title>
        <authorList>
            <person name="Buettner E."/>
        </authorList>
    </citation>
    <scope>NUCLEOTIDE SEQUENCE</scope>
    <source>
        <strain evidence="3">MPL-01</strain>
    </source>
</reference>
<feature type="region of interest" description="Disordered" evidence="1">
    <location>
        <begin position="306"/>
        <end position="344"/>
    </location>
</feature>
<sequence>MPSLPGRVLSKTKLEDFQAYLRRHLNFYRVHLLFFTFTPLIFSGIFYAGNGEYHIDYIDCLFNCVSAMTVCGLATVDLSSLTPFQQAVLFIQMCLGSPVVISWTMVYIRRSFFARKFQRIVEAELARRAARRMHGPVDVKIEPWWKKLWTMLKWRRGTRLRSFSDISVEEVGPVKARGRIHLRPDMIRRVEGAPKLVDPSGWISEQVSEQTNQNDPSPNRKEEKNDERRQSTSAGSSSAAHTDSTENEPPPEGVQSQNEQNARERPQTETSPRTTSTPLIAGTGPILRTQTINRPAIRGPQLAHTQTVEFAAPPAPHRRSISQERRFSRIPQSPEESDTDLDRSKYPPIVSAVRNAQCQVYRIYVATNDVSPDYVATNDVSPDYVSSYDVTPNDVKTYYVQAYYVPTDHVPTYDVQAWDDAAHGNNHHGRITGVSSAT</sequence>
<protein>
    <submittedName>
        <fullName evidence="3">Uncharacterized protein</fullName>
    </submittedName>
</protein>
<name>A0AAD7TVQ1_9APHY</name>
<feature type="region of interest" description="Disordered" evidence="1">
    <location>
        <begin position="198"/>
        <end position="288"/>
    </location>
</feature>
<feature type="compositionally biased region" description="Polar residues" evidence="1">
    <location>
        <begin position="203"/>
        <end position="217"/>
    </location>
</feature>
<keyword evidence="2" id="KW-0472">Membrane</keyword>
<evidence type="ECO:0000256" key="2">
    <source>
        <dbReference type="SAM" id="Phobius"/>
    </source>
</evidence>
<evidence type="ECO:0000256" key="1">
    <source>
        <dbReference type="SAM" id="MobiDB-lite"/>
    </source>
</evidence>
<feature type="compositionally biased region" description="Low complexity" evidence="1">
    <location>
        <begin position="231"/>
        <end position="242"/>
    </location>
</feature>
<feature type="transmembrane region" description="Helical" evidence="2">
    <location>
        <begin position="27"/>
        <end position="48"/>
    </location>
</feature>
<dbReference type="InterPro" id="IPR051143">
    <property type="entry name" value="TrkH_K-transport"/>
</dbReference>
<gene>
    <name evidence="3" type="ORF">ONZ51_g4605</name>
</gene>
<dbReference type="AlphaFoldDB" id="A0AAD7TVQ1"/>
<dbReference type="EMBL" id="JAPEVG010000091">
    <property type="protein sequence ID" value="KAJ8486785.1"/>
    <property type="molecule type" value="Genomic_DNA"/>
</dbReference>
<keyword evidence="2" id="KW-0812">Transmembrane</keyword>
<dbReference type="GO" id="GO:0005886">
    <property type="term" value="C:plasma membrane"/>
    <property type="evidence" value="ECO:0007669"/>
    <property type="project" value="TreeGrafter"/>
</dbReference>
<comment type="caution">
    <text evidence="3">The sequence shown here is derived from an EMBL/GenBank/DDBJ whole genome shotgun (WGS) entry which is preliminary data.</text>
</comment>
<proteinExistence type="predicted"/>
<feature type="compositionally biased region" description="Basic and acidic residues" evidence="1">
    <location>
        <begin position="218"/>
        <end position="230"/>
    </location>
</feature>
<dbReference type="GO" id="GO:1990573">
    <property type="term" value="P:potassium ion import across plasma membrane"/>
    <property type="evidence" value="ECO:0007669"/>
    <property type="project" value="TreeGrafter"/>
</dbReference>